<dbReference type="GO" id="GO:0033214">
    <property type="term" value="P:siderophore-iron import into cell"/>
    <property type="evidence" value="ECO:0007669"/>
    <property type="project" value="TreeGrafter"/>
</dbReference>
<dbReference type="PANTHER" id="PTHR30472:SF25">
    <property type="entry name" value="ABC TRANSPORTER PERMEASE PROTEIN MJ0876-RELATED"/>
    <property type="match status" value="1"/>
</dbReference>
<evidence type="ECO:0000256" key="4">
    <source>
        <dbReference type="ARBA" id="ARBA00022475"/>
    </source>
</evidence>
<feature type="transmembrane region" description="Helical" evidence="8">
    <location>
        <begin position="279"/>
        <end position="299"/>
    </location>
</feature>
<evidence type="ECO:0000256" key="7">
    <source>
        <dbReference type="ARBA" id="ARBA00023136"/>
    </source>
</evidence>
<reference evidence="10" key="1">
    <citation type="journal article" date="2014" name="Environ. Microbiol.">
        <title>Comparative genomics of the marine bacterial genus Glaciecola reveals the high degree of genomic diversity and genomic characteristic for cold adaptation.</title>
        <authorList>
            <person name="Qin Q.L."/>
            <person name="Xie B.B."/>
            <person name="Yu Y."/>
            <person name="Shu Y.L."/>
            <person name="Rong J.C."/>
            <person name="Zhang Y.J."/>
            <person name="Zhao D.L."/>
            <person name="Chen X.L."/>
            <person name="Zhang X.Y."/>
            <person name="Chen B."/>
            <person name="Zhou B.C."/>
            <person name="Zhang Y.Z."/>
        </authorList>
    </citation>
    <scope>NUCLEOTIDE SEQUENCE [LARGE SCALE GENOMIC DNA]</scope>
    <source>
        <strain evidence="10">LMG 21857</strain>
    </source>
</reference>
<feature type="transmembrane region" description="Helical" evidence="8">
    <location>
        <begin position="150"/>
        <end position="170"/>
    </location>
</feature>
<keyword evidence="7 8" id="KW-0472">Membrane</keyword>
<dbReference type="Pfam" id="PF01032">
    <property type="entry name" value="FecCD"/>
    <property type="match status" value="1"/>
</dbReference>
<feature type="transmembrane region" description="Helical" evidence="8">
    <location>
        <begin position="305"/>
        <end position="326"/>
    </location>
</feature>
<evidence type="ECO:0000256" key="2">
    <source>
        <dbReference type="ARBA" id="ARBA00007935"/>
    </source>
</evidence>
<proteinExistence type="inferred from homology"/>
<organism evidence="9 10">
    <name type="scientific">Paraglaciecola polaris LMG 21857</name>
    <dbReference type="NCBI Taxonomy" id="1129793"/>
    <lineage>
        <taxon>Bacteria</taxon>
        <taxon>Pseudomonadati</taxon>
        <taxon>Pseudomonadota</taxon>
        <taxon>Gammaproteobacteria</taxon>
        <taxon>Alteromonadales</taxon>
        <taxon>Alteromonadaceae</taxon>
        <taxon>Paraglaciecola</taxon>
    </lineage>
</organism>
<feature type="transmembrane region" description="Helical" evidence="8">
    <location>
        <begin position="118"/>
        <end position="138"/>
    </location>
</feature>
<feature type="transmembrane region" description="Helical" evidence="8">
    <location>
        <begin position="190"/>
        <end position="210"/>
    </location>
</feature>
<evidence type="ECO:0000256" key="8">
    <source>
        <dbReference type="SAM" id="Phobius"/>
    </source>
</evidence>
<protein>
    <submittedName>
        <fullName evidence="9">Vitamin B12 transport system permease protein</fullName>
    </submittedName>
</protein>
<dbReference type="InterPro" id="IPR037294">
    <property type="entry name" value="ABC_BtuC-like"/>
</dbReference>
<feature type="transmembrane region" description="Helical" evidence="8">
    <location>
        <begin position="89"/>
        <end position="112"/>
    </location>
</feature>
<dbReference type="SUPFAM" id="SSF81345">
    <property type="entry name" value="ABC transporter involved in vitamin B12 uptake, BtuC"/>
    <property type="match status" value="1"/>
</dbReference>
<comment type="similarity">
    <text evidence="2">Belongs to the binding-protein-dependent transport system permease family. FecCD subfamily.</text>
</comment>
<dbReference type="Gene3D" id="1.10.3470.10">
    <property type="entry name" value="ABC transporter involved in vitamin B12 uptake, BtuC"/>
    <property type="match status" value="1"/>
</dbReference>
<keyword evidence="10" id="KW-1185">Reference proteome</keyword>
<dbReference type="InterPro" id="IPR000522">
    <property type="entry name" value="ABC_transptr_permease_BtuC"/>
</dbReference>
<dbReference type="RefSeq" id="WP_007103170.1">
    <property type="nucleotide sequence ID" value="NZ_BAER01000017.1"/>
</dbReference>
<dbReference type="CDD" id="cd06550">
    <property type="entry name" value="TM_ABC_iron-siderophores_like"/>
    <property type="match status" value="1"/>
</dbReference>
<dbReference type="GO" id="GO:0005886">
    <property type="term" value="C:plasma membrane"/>
    <property type="evidence" value="ECO:0007669"/>
    <property type="project" value="UniProtKB-SubCell"/>
</dbReference>
<accession>K6YF61</accession>
<evidence type="ECO:0000256" key="6">
    <source>
        <dbReference type="ARBA" id="ARBA00022989"/>
    </source>
</evidence>
<feature type="transmembrane region" description="Helical" evidence="8">
    <location>
        <begin position="51"/>
        <end position="77"/>
    </location>
</feature>
<evidence type="ECO:0000313" key="10">
    <source>
        <dbReference type="Proteomes" id="UP000006322"/>
    </source>
</evidence>
<comment type="caution">
    <text evidence="9">The sequence shown here is derived from an EMBL/GenBank/DDBJ whole genome shotgun (WGS) entry which is preliminary data.</text>
</comment>
<keyword evidence="4" id="KW-1003">Cell membrane</keyword>
<dbReference type="PANTHER" id="PTHR30472">
    <property type="entry name" value="FERRIC ENTEROBACTIN TRANSPORT SYSTEM PERMEASE PROTEIN"/>
    <property type="match status" value="1"/>
</dbReference>
<dbReference type="AlphaFoldDB" id="K6YF61"/>
<evidence type="ECO:0000256" key="1">
    <source>
        <dbReference type="ARBA" id="ARBA00004651"/>
    </source>
</evidence>
<dbReference type="EMBL" id="BAER01000017">
    <property type="protein sequence ID" value="GAC31364.1"/>
    <property type="molecule type" value="Genomic_DNA"/>
</dbReference>
<evidence type="ECO:0000313" key="9">
    <source>
        <dbReference type="EMBL" id="GAC31364.1"/>
    </source>
</evidence>
<keyword evidence="6 8" id="KW-1133">Transmembrane helix</keyword>
<feature type="transmembrane region" description="Helical" evidence="8">
    <location>
        <begin position="12"/>
        <end position="31"/>
    </location>
</feature>
<name>K6YF61_9ALTE</name>
<comment type="subcellular location">
    <subcellularLocation>
        <location evidence="1">Cell membrane</location>
        <topology evidence="1">Multi-pass membrane protein</topology>
    </subcellularLocation>
</comment>
<dbReference type="Proteomes" id="UP000006322">
    <property type="component" value="Unassembled WGS sequence"/>
</dbReference>
<feature type="transmembrane region" description="Helical" evidence="8">
    <location>
        <begin position="240"/>
        <end position="267"/>
    </location>
</feature>
<keyword evidence="3" id="KW-0813">Transport</keyword>
<keyword evidence="5 8" id="KW-0812">Transmembrane</keyword>
<evidence type="ECO:0000256" key="3">
    <source>
        <dbReference type="ARBA" id="ARBA00022448"/>
    </source>
</evidence>
<gene>
    <name evidence="9" type="primary">btuC</name>
    <name evidence="9" type="ORF">GPLA_0446</name>
</gene>
<dbReference type="GO" id="GO:0022857">
    <property type="term" value="F:transmembrane transporter activity"/>
    <property type="evidence" value="ECO:0007669"/>
    <property type="project" value="InterPro"/>
</dbReference>
<sequence length="333" mass="35459">MPGPNNLERKQKIWLLILLSALIVSSIWVLFGGLHNPLFPNTTSAVVEQRILWQLRVPLVITAFIVGAGLAVSSAVLQVLLRNPLADPGIIGISSGASLAAALFLTLGSAIPFLYVQYLLPVFCFLGALLSTAAIYLISKRLTGMHSGVILAGIAISTLSGAVIAWLHFLSDAQTMRNMTFWLMGSVNQADWKVLTVAGPSLLILLGLLVRQGSALNWLYFGASSAQLAGLNVTRFHKMMLLVCALVVGIAVSIAGSIAFVGLLVPHMLRNFFGYDNRFILPASGLLGGIVLMVVVLVGRAVGEVSVPVSMLTATLGGPIFLYSILRLNRQMG</sequence>
<evidence type="ECO:0000256" key="5">
    <source>
        <dbReference type="ARBA" id="ARBA00022692"/>
    </source>
</evidence>
<dbReference type="STRING" id="1129793.GPLA_0446"/>